<dbReference type="EMBL" id="FCOK02000098">
    <property type="protein sequence ID" value="SAL69594.1"/>
    <property type="molecule type" value="Genomic_DNA"/>
</dbReference>
<feature type="chain" id="PRO_5008502116" evidence="1">
    <location>
        <begin position="23"/>
        <end position="61"/>
    </location>
</feature>
<dbReference type="OrthoDB" id="9009678at2"/>
<feature type="signal peptide" evidence="1">
    <location>
        <begin position="1"/>
        <end position="22"/>
    </location>
</feature>
<keyword evidence="1" id="KW-0732">Signal</keyword>
<sequence length="61" mass="6377">MIRFVLCLLGALFIQAAVMAHMANGGSTDFFTSFGEGLRASVNFDTGIVRNAAALVGAKLN</sequence>
<dbReference type="Proteomes" id="UP000054683">
    <property type="component" value="Unassembled WGS sequence"/>
</dbReference>
<dbReference type="RefSeq" id="WP_062092314.1">
    <property type="nucleotide sequence ID" value="NZ_FCOK02000098.1"/>
</dbReference>
<name>A0A158JL56_9BURK</name>
<evidence type="ECO:0000313" key="3">
    <source>
        <dbReference type="Proteomes" id="UP000054683"/>
    </source>
</evidence>
<reference evidence="2 3" key="1">
    <citation type="submission" date="2016-01" db="EMBL/GenBank/DDBJ databases">
        <authorList>
            <person name="Oliw E.H."/>
        </authorList>
    </citation>
    <scope>NUCLEOTIDE SEQUENCE [LARGE SCALE GENOMIC DNA]</scope>
    <source>
        <strain evidence="2">LMG 27134</strain>
    </source>
</reference>
<evidence type="ECO:0000256" key="1">
    <source>
        <dbReference type="SAM" id="SignalP"/>
    </source>
</evidence>
<evidence type="ECO:0000313" key="2">
    <source>
        <dbReference type="EMBL" id="SAL69594.1"/>
    </source>
</evidence>
<gene>
    <name evidence="2" type="ORF">AWB69_08232</name>
</gene>
<protein>
    <submittedName>
        <fullName evidence="2">Uncharacterized protein</fullName>
    </submittedName>
</protein>
<organism evidence="2 3">
    <name type="scientific">Caballeronia udeis</name>
    <dbReference type="NCBI Taxonomy" id="1232866"/>
    <lineage>
        <taxon>Bacteria</taxon>
        <taxon>Pseudomonadati</taxon>
        <taxon>Pseudomonadota</taxon>
        <taxon>Betaproteobacteria</taxon>
        <taxon>Burkholderiales</taxon>
        <taxon>Burkholderiaceae</taxon>
        <taxon>Caballeronia</taxon>
    </lineage>
</organism>
<proteinExistence type="predicted"/>
<dbReference type="AlphaFoldDB" id="A0A158JL56"/>
<accession>A0A158JL56</accession>